<evidence type="ECO:0000256" key="2">
    <source>
        <dbReference type="SAM" id="Coils"/>
    </source>
</evidence>
<dbReference type="Pfam" id="PF02463">
    <property type="entry name" value="SMC_N"/>
    <property type="match status" value="1"/>
</dbReference>
<proteinExistence type="predicted"/>
<dbReference type="GO" id="GO:0016887">
    <property type="term" value="F:ATP hydrolysis activity"/>
    <property type="evidence" value="ECO:0007669"/>
    <property type="project" value="InterPro"/>
</dbReference>
<organism evidence="4">
    <name type="scientific">candidate division WOR-3 bacterium</name>
    <dbReference type="NCBI Taxonomy" id="2052148"/>
    <lineage>
        <taxon>Bacteria</taxon>
        <taxon>Bacteria division WOR-3</taxon>
    </lineage>
</organism>
<dbReference type="InterPro" id="IPR003395">
    <property type="entry name" value="RecF/RecN/SMC_N"/>
</dbReference>
<dbReference type="PANTHER" id="PTHR43977">
    <property type="entry name" value="STRUCTURAL MAINTENANCE OF CHROMOSOMES PROTEIN 3"/>
    <property type="match status" value="1"/>
</dbReference>
<dbReference type="SUPFAM" id="SSF75553">
    <property type="entry name" value="Smc hinge domain"/>
    <property type="match status" value="1"/>
</dbReference>
<dbReference type="GO" id="GO:0051276">
    <property type="term" value="P:chromosome organization"/>
    <property type="evidence" value="ECO:0007669"/>
    <property type="project" value="InterPro"/>
</dbReference>
<dbReference type="InterPro" id="IPR027417">
    <property type="entry name" value="P-loop_NTPase"/>
</dbReference>
<feature type="coiled-coil region" evidence="2">
    <location>
        <begin position="634"/>
        <end position="799"/>
    </location>
</feature>
<dbReference type="GO" id="GO:0005524">
    <property type="term" value="F:ATP binding"/>
    <property type="evidence" value="ECO:0007669"/>
    <property type="project" value="InterPro"/>
</dbReference>
<evidence type="ECO:0000313" key="4">
    <source>
        <dbReference type="EMBL" id="HGK63321.1"/>
    </source>
</evidence>
<feature type="domain" description="RecF/RecN/SMC N-terminal" evidence="3">
    <location>
        <begin position="3"/>
        <end position="1050"/>
    </location>
</feature>
<dbReference type="InterPro" id="IPR036277">
    <property type="entry name" value="SMC_hinge_sf"/>
</dbReference>
<gene>
    <name evidence="4" type="ORF">ENU74_01795</name>
</gene>
<protein>
    <recommendedName>
        <fullName evidence="3">RecF/RecN/SMC N-terminal domain-containing protein</fullName>
    </recommendedName>
</protein>
<feature type="coiled-coil region" evidence="2">
    <location>
        <begin position="161"/>
        <end position="377"/>
    </location>
</feature>
<dbReference type="InterPro" id="IPR024704">
    <property type="entry name" value="SMC"/>
</dbReference>
<feature type="coiled-coil region" evidence="2">
    <location>
        <begin position="887"/>
        <end position="914"/>
    </location>
</feature>
<comment type="caution">
    <text evidence="4">The sequence shown here is derived from an EMBL/GenBank/DDBJ whole genome shotgun (WGS) entry which is preliminary data.</text>
</comment>
<keyword evidence="1 2" id="KW-0175">Coiled coil</keyword>
<name>A0A7V3ZUI7_UNCW3</name>
<evidence type="ECO:0000259" key="3">
    <source>
        <dbReference type="Pfam" id="PF02463"/>
    </source>
</evidence>
<sequence>MRIKEISIFGFKSFPEKTRILFSKGITAILGPNGCGKTNIFDAFRWVLGEQSLSLLRCHRTEELIFGGTKTIPPLNYCEVKLIIENEGEWPEYSTEIEIKRSYYRSGESEYFINRQPCRLKDVQDLFANIGSSAYSIFDINQIRRIIQGEIKEFLYEVSALKSYFENKKEIEKKLNSLNQELENMEIIIKEKQRTVRNLQKQVKAYNEYLQLKEKEKICRRNLLLKEIKKLKKLKEDLEKEILKENERLCQKEKEIEFLLKEINENQKEIEEIKQKKENLYEEYQILKKELNSLERESFVYEEKKNLLIKELEKSESTKENLFLLLKNLETENRQLKENLDRFDSEKKDLEEKIKVLRKELEEKGKLINQLEDEIQNFWKLLRRNFEERRLLESSLLKIDSEITRIKNSIKENQIKKEEMEKEIGSWEKKLITKEKILDELKSQYFSILKEKENQELMLLKNQLGNDFLGTLKDFLIIEENYQDLINQLLKDYLNFYIIKNFSLFDNFSSFLNKGFILLPLGNKEGEEEIQINNPPLPLKNLVKFKENCPEFIKQKIEECYLVNNLKEGYYFYLKKPNFNYLTKNGEVITKEGIIDLRKINNWQIPPVEVLKIYAEIYSLTNLSEIYYQKKNLLMEYNKQIEKEEQTLNAYLLRKKEIENKMHILNEEEKLLKEKLRIKEENLNTLRNKFKSKNEEAHIFLNKLLGLKEKYYQEEQNFYKKEIEKEKIKKEINELNEKVESIKKEISQIENDYIKLCQKIFELKEKKQFLEGQLPEKLITNLITQIQEKNKKVNEYQKECSLIKDIIAQKKINLAGIEKELEINMANFVKEFSDFQDNNESDIDDLKYETELNMIREKLLEIGNVNPLAVEDYNNERTELLNYLNQKKDILQGIANLKKSAEELERKAKEIFCNTFENIRKEFKNTFTEIFLEGEADIIISEPENVFESPIIITAKPKGKNPKRLEHLSDGEKALLALSLLFAFYRIKKTPFLLLDEVDAPLDDINIKRFVKFLKELSHETQIIIITHNRLTLENADILLGVTTIEPGISKVFTIKVNS</sequence>
<dbReference type="GO" id="GO:0005694">
    <property type="term" value="C:chromosome"/>
    <property type="evidence" value="ECO:0007669"/>
    <property type="project" value="InterPro"/>
</dbReference>
<dbReference type="AlphaFoldDB" id="A0A7V3ZUI7"/>
<dbReference type="EMBL" id="DTDR01000053">
    <property type="protein sequence ID" value="HGK63321.1"/>
    <property type="molecule type" value="Genomic_DNA"/>
</dbReference>
<reference evidence="4" key="1">
    <citation type="journal article" date="2020" name="mSystems">
        <title>Genome- and Community-Level Interaction Insights into Carbon Utilization and Element Cycling Functions of Hydrothermarchaeota in Hydrothermal Sediment.</title>
        <authorList>
            <person name="Zhou Z."/>
            <person name="Liu Y."/>
            <person name="Xu W."/>
            <person name="Pan J."/>
            <person name="Luo Z.H."/>
            <person name="Li M."/>
        </authorList>
    </citation>
    <scope>NUCLEOTIDE SEQUENCE [LARGE SCALE GENOMIC DNA]</scope>
    <source>
        <strain evidence="4">SpSt-697</strain>
    </source>
</reference>
<evidence type="ECO:0000256" key="1">
    <source>
        <dbReference type="ARBA" id="ARBA00023054"/>
    </source>
</evidence>
<feature type="coiled-coil region" evidence="2">
    <location>
        <begin position="403"/>
        <end position="430"/>
    </location>
</feature>
<accession>A0A7V3ZUI7</accession>
<dbReference type="SUPFAM" id="SSF52540">
    <property type="entry name" value="P-loop containing nucleoside triphosphate hydrolases"/>
    <property type="match status" value="2"/>
</dbReference>
<dbReference type="PIRSF" id="PIRSF005719">
    <property type="entry name" value="SMC"/>
    <property type="match status" value="1"/>
</dbReference>
<dbReference type="Gene3D" id="3.40.50.300">
    <property type="entry name" value="P-loop containing nucleotide triphosphate hydrolases"/>
    <property type="match status" value="2"/>
</dbReference>